<dbReference type="SUPFAM" id="SSF103473">
    <property type="entry name" value="MFS general substrate transporter"/>
    <property type="match status" value="1"/>
</dbReference>
<keyword evidence="8" id="KW-1185">Reference proteome</keyword>
<evidence type="ECO:0000256" key="1">
    <source>
        <dbReference type="ARBA" id="ARBA00004141"/>
    </source>
</evidence>
<dbReference type="PANTHER" id="PTHR23504:SF6">
    <property type="entry name" value="MULTIDRUG TRANSPORTER, PUTATIVE (AFU_ORTHOLOGUE AFUA_4G08740)-RELATED"/>
    <property type="match status" value="1"/>
</dbReference>
<dbReference type="EMBL" id="JAIZPD010000010">
    <property type="protein sequence ID" value="KAH0960285.1"/>
    <property type="molecule type" value="Genomic_DNA"/>
</dbReference>
<dbReference type="Proteomes" id="UP000824596">
    <property type="component" value="Unassembled WGS sequence"/>
</dbReference>
<feature type="transmembrane region" description="Helical" evidence="6">
    <location>
        <begin position="75"/>
        <end position="94"/>
    </location>
</feature>
<keyword evidence="4 6" id="KW-1133">Transmembrane helix</keyword>
<evidence type="ECO:0000313" key="8">
    <source>
        <dbReference type="Proteomes" id="UP000824596"/>
    </source>
</evidence>
<evidence type="ECO:0000313" key="7">
    <source>
        <dbReference type="EMBL" id="KAH0960285.1"/>
    </source>
</evidence>
<feature type="transmembrane region" description="Helical" evidence="6">
    <location>
        <begin position="43"/>
        <end position="63"/>
    </location>
</feature>
<dbReference type="Gene3D" id="1.20.1250.20">
    <property type="entry name" value="MFS general substrate transporter like domains"/>
    <property type="match status" value="1"/>
</dbReference>
<name>A0A9P8MSA2_9HYPO</name>
<sequence length="213" mass="21963">MPAAITAGHDANATASGSLFVPPAYHPHAPFTFTGGLSFKPSGIAVALTIRGIVGFLLQLLFFPLLKTHFGLVKLYRYSLLLLPVSYFVTPYLATIPSSTLPPLPAAGVLLWASIALVLTIQTVARSFALPSGTMLLNAASPDRSALGTVNGIGQSVSAAARTLGPLLTAWLYGSGLSHGVVGIAWWAMAAVAVLAAVASGWVVDEAGVKPPF</sequence>
<gene>
    <name evidence="7" type="ORF">HRG_08440</name>
</gene>
<comment type="caution">
    <text evidence="7">The sequence shown here is derived from an EMBL/GenBank/DDBJ whole genome shotgun (WGS) entry which is preliminary data.</text>
</comment>
<feature type="transmembrane region" description="Helical" evidence="6">
    <location>
        <begin position="184"/>
        <end position="204"/>
    </location>
</feature>
<keyword evidence="5 6" id="KW-0472">Membrane</keyword>
<evidence type="ECO:0000256" key="6">
    <source>
        <dbReference type="SAM" id="Phobius"/>
    </source>
</evidence>
<dbReference type="PANTHER" id="PTHR23504">
    <property type="entry name" value="MAJOR FACILITATOR SUPERFAMILY DOMAIN-CONTAINING PROTEIN 10"/>
    <property type="match status" value="1"/>
</dbReference>
<organism evidence="7 8">
    <name type="scientific">Hirsutella rhossiliensis</name>
    <dbReference type="NCBI Taxonomy" id="111463"/>
    <lineage>
        <taxon>Eukaryota</taxon>
        <taxon>Fungi</taxon>
        <taxon>Dikarya</taxon>
        <taxon>Ascomycota</taxon>
        <taxon>Pezizomycotina</taxon>
        <taxon>Sordariomycetes</taxon>
        <taxon>Hypocreomycetidae</taxon>
        <taxon>Hypocreales</taxon>
        <taxon>Ophiocordycipitaceae</taxon>
        <taxon>Hirsutella</taxon>
    </lineage>
</organism>
<evidence type="ECO:0000256" key="3">
    <source>
        <dbReference type="ARBA" id="ARBA00022692"/>
    </source>
</evidence>
<evidence type="ECO:0000256" key="5">
    <source>
        <dbReference type="ARBA" id="ARBA00023136"/>
    </source>
</evidence>
<evidence type="ECO:0000256" key="2">
    <source>
        <dbReference type="ARBA" id="ARBA00022448"/>
    </source>
</evidence>
<protein>
    <submittedName>
        <fullName evidence="7">MFS transporter</fullName>
    </submittedName>
</protein>
<dbReference type="RefSeq" id="XP_044717798.1">
    <property type="nucleotide sequence ID" value="XM_044866911.1"/>
</dbReference>
<dbReference type="GO" id="GO:0016020">
    <property type="term" value="C:membrane"/>
    <property type="evidence" value="ECO:0007669"/>
    <property type="project" value="UniProtKB-SubCell"/>
</dbReference>
<dbReference type="InterPro" id="IPR036259">
    <property type="entry name" value="MFS_trans_sf"/>
</dbReference>
<feature type="transmembrane region" description="Helical" evidence="6">
    <location>
        <begin position="106"/>
        <end position="125"/>
    </location>
</feature>
<reference evidence="7" key="1">
    <citation type="submission" date="2021-09" db="EMBL/GenBank/DDBJ databases">
        <title>A high-quality genome of the endoparasitic fungus Hirsutella rhossiliensis with a comparison of Hirsutella genomes reveals transposable elements contributing to genome size variation.</title>
        <authorList>
            <person name="Lin R."/>
            <person name="Jiao Y."/>
            <person name="Sun X."/>
            <person name="Ling J."/>
            <person name="Xie B."/>
            <person name="Cheng X."/>
        </authorList>
    </citation>
    <scope>NUCLEOTIDE SEQUENCE</scope>
    <source>
        <strain evidence="7">HR02</strain>
    </source>
</reference>
<proteinExistence type="predicted"/>
<evidence type="ECO:0000256" key="4">
    <source>
        <dbReference type="ARBA" id="ARBA00022989"/>
    </source>
</evidence>
<accession>A0A9P8MSA2</accession>
<dbReference type="AlphaFoldDB" id="A0A9P8MSA2"/>
<dbReference type="OrthoDB" id="10262656at2759"/>
<keyword evidence="2" id="KW-0813">Transport</keyword>
<dbReference type="GeneID" id="68357569"/>
<keyword evidence="3 6" id="KW-0812">Transmembrane</keyword>
<comment type="subcellular location">
    <subcellularLocation>
        <location evidence="1">Membrane</location>
        <topology evidence="1">Multi-pass membrane protein</topology>
    </subcellularLocation>
</comment>